<sequence length="85" mass="9314">MDSSAANATRERSNSTSSSSSAGNSPISPKPRRNSAGLFASLEQTKRPTDPASIARRQSLHEQRPTPGLFGKMWNTYVHRPPYVE</sequence>
<evidence type="ECO:0000313" key="3">
    <source>
        <dbReference type="Proteomes" id="UP000294847"/>
    </source>
</evidence>
<evidence type="ECO:0008006" key="4">
    <source>
        <dbReference type="Google" id="ProtNLM"/>
    </source>
</evidence>
<reference evidence="2 3" key="1">
    <citation type="journal article" date="2019" name="Mol. Biol. Evol.">
        <title>Blast fungal genomes show frequent chromosomal changes, gene gains and losses, and effector gene turnover.</title>
        <authorList>
            <person name="Gomez Luciano L.B."/>
            <person name="Jason Tsai I."/>
            <person name="Chuma I."/>
            <person name="Tosa Y."/>
            <person name="Chen Y.H."/>
            <person name="Li J.Y."/>
            <person name="Li M.Y."/>
            <person name="Jade Lu M.Y."/>
            <person name="Nakayashiki H."/>
            <person name="Li W.H."/>
        </authorList>
    </citation>
    <scope>NUCLEOTIDE SEQUENCE [LARGE SCALE GENOMIC DNA]</scope>
    <source>
        <strain evidence="2">MZ5-1-6</strain>
    </source>
</reference>
<proteinExistence type="predicted"/>
<dbReference type="EMBL" id="CP034208">
    <property type="protein sequence ID" value="QBZ62784.1"/>
    <property type="molecule type" value="Genomic_DNA"/>
</dbReference>
<protein>
    <recommendedName>
        <fullName evidence="4">Conidiation-specific protein 8</fullName>
    </recommendedName>
</protein>
<dbReference type="Proteomes" id="UP000294847">
    <property type="component" value="Chromosome 5"/>
</dbReference>
<evidence type="ECO:0000256" key="1">
    <source>
        <dbReference type="SAM" id="MobiDB-lite"/>
    </source>
</evidence>
<dbReference type="AlphaFoldDB" id="A0A4P7NKZ9"/>
<accession>A0A4P7NKZ9</accession>
<gene>
    <name evidence="2" type="ORF">PoMZ_11671</name>
</gene>
<organism evidence="2 3">
    <name type="scientific">Pyricularia oryzae</name>
    <name type="common">Rice blast fungus</name>
    <name type="synonym">Magnaporthe oryzae</name>
    <dbReference type="NCBI Taxonomy" id="318829"/>
    <lineage>
        <taxon>Eukaryota</taxon>
        <taxon>Fungi</taxon>
        <taxon>Dikarya</taxon>
        <taxon>Ascomycota</taxon>
        <taxon>Pezizomycotina</taxon>
        <taxon>Sordariomycetes</taxon>
        <taxon>Sordariomycetidae</taxon>
        <taxon>Magnaporthales</taxon>
        <taxon>Pyriculariaceae</taxon>
        <taxon>Pyricularia</taxon>
    </lineage>
</organism>
<name>A0A4P7NKZ9_PYROR</name>
<feature type="region of interest" description="Disordered" evidence="1">
    <location>
        <begin position="1"/>
        <end position="85"/>
    </location>
</feature>
<feature type="compositionally biased region" description="Low complexity" evidence="1">
    <location>
        <begin position="14"/>
        <end position="27"/>
    </location>
</feature>
<evidence type="ECO:0000313" key="2">
    <source>
        <dbReference type="EMBL" id="QBZ62784.1"/>
    </source>
</evidence>